<dbReference type="EMBL" id="QXGH01000011">
    <property type="protein sequence ID" value="RHW28085.1"/>
    <property type="molecule type" value="Genomic_DNA"/>
</dbReference>
<dbReference type="RefSeq" id="WP_118924145.1">
    <property type="nucleotide sequence ID" value="NZ_QXGH01000011.1"/>
</dbReference>
<dbReference type="SUPFAM" id="SSF53448">
    <property type="entry name" value="Nucleotide-diphospho-sugar transferases"/>
    <property type="match status" value="1"/>
</dbReference>
<evidence type="ECO:0000313" key="5">
    <source>
        <dbReference type="EMBL" id="RHW28085.1"/>
    </source>
</evidence>
<dbReference type="PANTHER" id="PTHR40392:SF1">
    <property type="entry name" value="2-PHOSPHO-L-LACTATE GUANYLYLTRANSFERASE"/>
    <property type="match status" value="1"/>
</dbReference>
<name>A0A417Y660_9ACTN</name>
<sequence>MVADPKVDTAQHVVVIPVKPPGVGKTRLVGVPPEQRVALARAFAIDTVTACLATDGVQRVLVTTDDARFASTLSALGAEACPDGENGLNQALVQAVAEAARRWPDLRPVALCADLPALRAEDLATALASVAGRTAYVADAAGTGTTLYTAAYDDFDPRFGVDSAAAHAAAGASPLPGELPGLRQDVDDVVSLQAAVTLGVGPATRAALAAGAFSVPERNDGPPSW</sequence>
<keyword evidence="3" id="KW-0547">Nucleotide-binding</keyword>
<dbReference type="Pfam" id="PF01983">
    <property type="entry name" value="CofC"/>
    <property type="match status" value="1"/>
</dbReference>
<keyword evidence="4" id="KW-0342">GTP-binding</keyword>
<dbReference type="InterPro" id="IPR029044">
    <property type="entry name" value="Nucleotide-diphossugar_trans"/>
</dbReference>
<keyword evidence="6" id="KW-1185">Reference proteome</keyword>
<organism evidence="5 6">
    <name type="scientific">Nocardioides immobilis</name>
    <dbReference type="NCBI Taxonomy" id="2049295"/>
    <lineage>
        <taxon>Bacteria</taxon>
        <taxon>Bacillati</taxon>
        <taxon>Actinomycetota</taxon>
        <taxon>Actinomycetes</taxon>
        <taxon>Propionibacteriales</taxon>
        <taxon>Nocardioidaceae</taxon>
        <taxon>Nocardioides</taxon>
    </lineage>
</organism>
<reference evidence="5 6" key="1">
    <citation type="submission" date="2018-09" db="EMBL/GenBank/DDBJ databases">
        <title>Genome sequencing of Nocardioides immobilis CCTCC AB 2017083 for comparison to Nocardioides silvaticus.</title>
        <authorList>
            <person name="Li C."/>
            <person name="Wang G."/>
        </authorList>
    </citation>
    <scope>NUCLEOTIDE SEQUENCE [LARGE SCALE GENOMIC DNA]</scope>
    <source>
        <strain evidence="5 6">CCTCC AB 2017083</strain>
    </source>
</reference>
<evidence type="ECO:0000313" key="6">
    <source>
        <dbReference type="Proteomes" id="UP000283644"/>
    </source>
</evidence>
<gene>
    <name evidence="5" type="primary">cofC</name>
    <name evidence="5" type="ORF">D0Z08_06290</name>
</gene>
<evidence type="ECO:0000256" key="3">
    <source>
        <dbReference type="ARBA" id="ARBA00022741"/>
    </source>
</evidence>
<dbReference type="GO" id="GO:0005525">
    <property type="term" value="F:GTP binding"/>
    <property type="evidence" value="ECO:0007669"/>
    <property type="project" value="UniProtKB-KW"/>
</dbReference>
<evidence type="ECO:0000256" key="4">
    <source>
        <dbReference type="ARBA" id="ARBA00023134"/>
    </source>
</evidence>
<accession>A0A417Y660</accession>
<dbReference type="GO" id="GO:0043814">
    <property type="term" value="F:phospholactate guanylyltransferase activity"/>
    <property type="evidence" value="ECO:0007669"/>
    <property type="project" value="UniProtKB-EC"/>
</dbReference>
<proteinExistence type="predicted"/>
<comment type="caution">
    <text evidence="5">The sequence shown here is derived from an EMBL/GenBank/DDBJ whole genome shotgun (WGS) entry which is preliminary data.</text>
</comment>
<dbReference type="EC" id="2.7.7.68" evidence="5"/>
<evidence type="ECO:0000256" key="2">
    <source>
        <dbReference type="ARBA" id="ARBA00022695"/>
    </source>
</evidence>
<evidence type="ECO:0000256" key="1">
    <source>
        <dbReference type="ARBA" id="ARBA00022679"/>
    </source>
</evidence>
<dbReference type="PANTHER" id="PTHR40392">
    <property type="entry name" value="2-PHOSPHO-L-LACTATE GUANYLYLTRANSFERASE"/>
    <property type="match status" value="1"/>
</dbReference>
<dbReference type="Gene3D" id="3.90.550.10">
    <property type="entry name" value="Spore Coat Polysaccharide Biosynthesis Protein SpsA, Chain A"/>
    <property type="match status" value="1"/>
</dbReference>
<keyword evidence="2 5" id="KW-0548">Nucleotidyltransferase</keyword>
<dbReference type="AlphaFoldDB" id="A0A417Y660"/>
<dbReference type="NCBIfam" id="TIGR03552">
    <property type="entry name" value="F420_cofC"/>
    <property type="match status" value="1"/>
</dbReference>
<protein>
    <submittedName>
        <fullName evidence="5">2-phospho-L-lactate guanylyltransferase</fullName>
        <ecNumber evidence="5">2.7.7.68</ecNumber>
    </submittedName>
</protein>
<dbReference type="Proteomes" id="UP000283644">
    <property type="component" value="Unassembled WGS sequence"/>
</dbReference>
<keyword evidence="1 5" id="KW-0808">Transferase</keyword>
<dbReference type="OrthoDB" id="9151145at2"/>
<dbReference type="InterPro" id="IPR002835">
    <property type="entry name" value="CofC"/>
</dbReference>